<feature type="domain" description="Uracil-DNA glycosylase-like" evidence="19">
    <location>
        <begin position="239"/>
        <end position="432"/>
    </location>
</feature>
<keyword evidence="4" id="KW-0378">Hydrolase</keyword>
<evidence type="ECO:0000256" key="12">
    <source>
        <dbReference type="ARBA" id="ARBA00052915"/>
    </source>
</evidence>
<feature type="compositionally biased region" description="Polar residues" evidence="18">
    <location>
        <begin position="441"/>
        <end position="450"/>
    </location>
</feature>
<evidence type="ECO:0000313" key="20">
    <source>
        <dbReference type="EMBL" id="KAK8787957.1"/>
    </source>
</evidence>
<evidence type="ECO:0000256" key="10">
    <source>
        <dbReference type="ARBA" id="ARBA00023204"/>
    </source>
</evidence>
<keyword evidence="2" id="KW-1017">Isopeptide bond</keyword>
<dbReference type="InterPro" id="IPR036895">
    <property type="entry name" value="Uracil-DNA_glycosylase-like_sf"/>
</dbReference>
<evidence type="ECO:0000256" key="13">
    <source>
        <dbReference type="ARBA" id="ARBA00061261"/>
    </source>
</evidence>
<comment type="caution">
    <text evidence="20">The sequence shown here is derived from an EMBL/GenBank/DDBJ whole genome shotgun (WGS) entry which is preliminary data.</text>
</comment>
<dbReference type="GO" id="GO:0141016">
    <property type="term" value="F:G/T mismatch-specific thymine-DNA glycosylase activity"/>
    <property type="evidence" value="ECO:0007669"/>
    <property type="project" value="UniProtKB-EC"/>
</dbReference>
<dbReference type="EC" id="3.2.2.29" evidence="15"/>
<dbReference type="InterPro" id="IPR005122">
    <property type="entry name" value="Uracil-DNA_glycosylase-like"/>
</dbReference>
<keyword evidence="3" id="KW-0227">DNA damage</keyword>
<keyword evidence="8" id="KW-0010">Activator</keyword>
<evidence type="ECO:0000256" key="4">
    <source>
        <dbReference type="ARBA" id="ARBA00022801"/>
    </source>
</evidence>
<dbReference type="InterPro" id="IPR015637">
    <property type="entry name" value="MUG/TDG"/>
</dbReference>
<keyword evidence="6" id="KW-0156">Chromatin regulator</keyword>
<evidence type="ECO:0000313" key="21">
    <source>
        <dbReference type="Proteomes" id="UP001321473"/>
    </source>
</evidence>
<keyword evidence="5" id="KW-0832">Ubl conjugation</keyword>
<evidence type="ECO:0000256" key="2">
    <source>
        <dbReference type="ARBA" id="ARBA00022499"/>
    </source>
</evidence>
<feature type="region of interest" description="Disordered" evidence="18">
    <location>
        <begin position="59"/>
        <end position="181"/>
    </location>
</feature>
<keyword evidence="21" id="KW-1185">Reference proteome</keyword>
<name>A0AAQ4FL57_AMBAM</name>
<evidence type="ECO:0000256" key="14">
    <source>
        <dbReference type="ARBA" id="ARBA00064519"/>
    </source>
</evidence>
<proteinExistence type="inferred from homology"/>
<dbReference type="Gene3D" id="3.40.470.10">
    <property type="entry name" value="Uracil-DNA glycosylase-like domain"/>
    <property type="match status" value="1"/>
</dbReference>
<evidence type="ECO:0000256" key="16">
    <source>
        <dbReference type="ARBA" id="ARBA00071248"/>
    </source>
</evidence>
<dbReference type="Proteomes" id="UP001321473">
    <property type="component" value="Unassembled WGS sequence"/>
</dbReference>
<keyword evidence="7" id="KW-0805">Transcription regulation</keyword>
<dbReference type="GO" id="GO:0006285">
    <property type="term" value="P:base-excision repair, AP site formation"/>
    <property type="evidence" value="ECO:0007669"/>
    <property type="project" value="InterPro"/>
</dbReference>
<evidence type="ECO:0000256" key="18">
    <source>
        <dbReference type="SAM" id="MobiDB-lite"/>
    </source>
</evidence>
<dbReference type="GO" id="GO:0040029">
    <property type="term" value="P:epigenetic regulation of gene expression"/>
    <property type="evidence" value="ECO:0007669"/>
    <property type="project" value="UniProtKB-ARBA"/>
</dbReference>
<dbReference type="EMBL" id="JARKHS020001252">
    <property type="protein sequence ID" value="KAK8787957.1"/>
    <property type="molecule type" value="Genomic_DNA"/>
</dbReference>
<dbReference type="GO" id="GO:0003677">
    <property type="term" value="F:DNA binding"/>
    <property type="evidence" value="ECO:0007669"/>
    <property type="project" value="UniProtKB-ARBA"/>
</dbReference>
<keyword evidence="11" id="KW-0539">Nucleus</keyword>
<comment type="similarity">
    <text evidence="13">Belongs to the uracil-DNA glycosylase (UDG) superfamily. TDG/mug family.</text>
</comment>
<dbReference type="SMART" id="SM00987">
    <property type="entry name" value="UreE_C"/>
    <property type="match status" value="1"/>
</dbReference>
<evidence type="ECO:0000256" key="3">
    <source>
        <dbReference type="ARBA" id="ARBA00022763"/>
    </source>
</evidence>
<accession>A0AAQ4FL57</accession>
<evidence type="ECO:0000256" key="15">
    <source>
        <dbReference type="ARBA" id="ARBA00066769"/>
    </source>
</evidence>
<dbReference type="CDD" id="cd10028">
    <property type="entry name" value="UDG-F2_TDG_MUG"/>
    <property type="match status" value="1"/>
</dbReference>
<dbReference type="FunFam" id="3.40.470.10:FF:000002">
    <property type="entry name" value="G/T mismatch-specific thymine DNA glycosylase"/>
    <property type="match status" value="1"/>
</dbReference>
<dbReference type="GO" id="GO:0005654">
    <property type="term" value="C:nucleoplasm"/>
    <property type="evidence" value="ECO:0007669"/>
    <property type="project" value="UniProtKB-ARBA"/>
</dbReference>
<feature type="compositionally biased region" description="Low complexity" evidence="18">
    <location>
        <begin position="109"/>
        <end position="121"/>
    </location>
</feature>
<feature type="compositionally biased region" description="Basic residues" evidence="18">
    <location>
        <begin position="150"/>
        <end position="159"/>
    </location>
</feature>
<reference evidence="20 21" key="1">
    <citation type="journal article" date="2023" name="Arcadia Sci">
        <title>De novo assembly of a long-read Amblyomma americanum tick genome.</title>
        <authorList>
            <person name="Chou S."/>
            <person name="Poskanzer K.E."/>
            <person name="Rollins M."/>
            <person name="Thuy-Boun P.S."/>
        </authorList>
    </citation>
    <scope>NUCLEOTIDE SEQUENCE [LARGE SCALE GENOMIC DNA]</scope>
    <source>
        <strain evidence="20">F_SG_1</strain>
        <tissue evidence="20">Salivary glands</tissue>
    </source>
</reference>
<gene>
    <name evidence="20" type="ORF">V5799_022260</name>
</gene>
<evidence type="ECO:0000256" key="6">
    <source>
        <dbReference type="ARBA" id="ARBA00022853"/>
    </source>
</evidence>
<feature type="region of interest" description="Disordered" evidence="18">
    <location>
        <begin position="478"/>
        <end position="509"/>
    </location>
</feature>
<dbReference type="Pfam" id="PF03167">
    <property type="entry name" value="UDG"/>
    <property type="match status" value="1"/>
</dbReference>
<evidence type="ECO:0000256" key="8">
    <source>
        <dbReference type="ARBA" id="ARBA00023159"/>
    </source>
</evidence>
<keyword evidence="10" id="KW-0234">DNA repair</keyword>
<evidence type="ECO:0000256" key="7">
    <source>
        <dbReference type="ARBA" id="ARBA00023015"/>
    </source>
</evidence>
<dbReference type="SMART" id="SM00986">
    <property type="entry name" value="UDG"/>
    <property type="match status" value="1"/>
</dbReference>
<feature type="compositionally biased region" description="Low complexity" evidence="18">
    <location>
        <begin position="63"/>
        <end position="82"/>
    </location>
</feature>
<evidence type="ECO:0000256" key="5">
    <source>
        <dbReference type="ARBA" id="ARBA00022843"/>
    </source>
</evidence>
<dbReference type="GO" id="GO:0032183">
    <property type="term" value="F:SUMO binding"/>
    <property type="evidence" value="ECO:0007669"/>
    <property type="project" value="UniProtKB-ARBA"/>
</dbReference>
<dbReference type="AlphaFoldDB" id="A0AAQ4FL57"/>
<evidence type="ECO:0000259" key="19">
    <source>
        <dbReference type="SMART" id="SM00986"/>
    </source>
</evidence>
<evidence type="ECO:0000256" key="9">
    <source>
        <dbReference type="ARBA" id="ARBA00023163"/>
    </source>
</evidence>
<sequence>MERRAFLSVGSEKESRWECRYTKGMNGEGTTMDDYRGSMHTTWNPPVVIKQEPEFDLYGDTAQNHPTHQNHHQQQQQQHLQHANTSSQQMHHPCSEFMSSPYFQHQQHHQAQQQQQGQPQHYMMAPENGSHYRVGGMGQPEEEEDSPGAPKKRGRKKKIKVEDQELPLGLEPGQPVPVIRKRGRPRKYPITEGLEYMDVGDGRRQPIKQEKITDTFKQRKRIDRFEGMPEEEVAKRTLPDHLVPNLDIVIIGINPGLFAAFKGHHYAGPGNHFWRCLFLAGLIPEPMTAVDDFKLIQYGIGFTNIVARTTRSSADLSRKEIKEGAEILLDKLKIFQPRIAVFNGKGIYEIFSGNKNFVFGRQPEPIEGTNVSVFVMPSSSARCAQLPRAVDKLPFYVALKKLRDHLRGRLPMLHPSEVTFPDVKLKVEAKEEPCDDDDAATNESDPFSTEGTDDGSSGYDGSNNLNTFHVQVKEEPGNHLVGGGAGGYPTATEQPKKRGRKKKSEGVRVGGAQPSATWFKLGVPVDVRAVGGLVPGCRVSVLAEAGATGLLRDGWKLLLNAGSGLDKKPGLEGVGTVPVEHNPREAPLTLYLRGRVRHHFIPFQPCRRRVCETTPTATTRANILCCAQFRARTHCQHALVP</sequence>
<dbReference type="PANTHER" id="PTHR12159">
    <property type="entry name" value="G/T AND G/U MISMATCH-SPECIFIC DNA GLYCOSYLASE"/>
    <property type="match status" value="1"/>
</dbReference>
<dbReference type="GO" id="GO:0004844">
    <property type="term" value="F:uracil DNA N-glycosylase activity"/>
    <property type="evidence" value="ECO:0007669"/>
    <property type="project" value="TreeGrafter"/>
</dbReference>
<feature type="compositionally biased region" description="Low complexity" evidence="18">
    <location>
        <begin position="454"/>
        <end position="464"/>
    </location>
</feature>
<evidence type="ECO:0000256" key="17">
    <source>
        <dbReference type="ARBA" id="ARBA00083221"/>
    </source>
</evidence>
<evidence type="ECO:0000256" key="1">
    <source>
        <dbReference type="ARBA" id="ARBA00004123"/>
    </source>
</evidence>
<dbReference type="PANTHER" id="PTHR12159:SF9">
    <property type="entry name" value="G_T MISMATCH-SPECIFIC THYMINE DNA GLYCOSYLASE"/>
    <property type="match status" value="1"/>
</dbReference>
<dbReference type="SUPFAM" id="SSF52141">
    <property type="entry name" value="Uracil-DNA glycosylase-like"/>
    <property type="match status" value="1"/>
</dbReference>
<comment type="subcellular location">
    <subcellularLocation>
        <location evidence="1">Nucleus</location>
    </subcellularLocation>
</comment>
<protein>
    <recommendedName>
        <fullName evidence="16">G/T mismatch-specific thymine DNA glycosylase</fullName>
        <ecNumber evidence="15">3.2.2.29</ecNumber>
    </recommendedName>
    <alternativeName>
        <fullName evidence="17">Thymine-DNA glycosylase</fullName>
    </alternativeName>
</protein>
<comment type="catalytic activity">
    <reaction evidence="12">
        <text>Hydrolyzes mismatched double-stranded DNA and polynucleotides, releasing free thymine.</text>
        <dbReference type="EC" id="3.2.2.29"/>
    </reaction>
</comment>
<organism evidence="20 21">
    <name type="scientific">Amblyomma americanum</name>
    <name type="common">Lone star tick</name>
    <dbReference type="NCBI Taxonomy" id="6943"/>
    <lineage>
        <taxon>Eukaryota</taxon>
        <taxon>Metazoa</taxon>
        <taxon>Ecdysozoa</taxon>
        <taxon>Arthropoda</taxon>
        <taxon>Chelicerata</taxon>
        <taxon>Arachnida</taxon>
        <taxon>Acari</taxon>
        <taxon>Parasitiformes</taxon>
        <taxon>Ixodida</taxon>
        <taxon>Ixodoidea</taxon>
        <taxon>Ixodidae</taxon>
        <taxon>Amblyomminae</taxon>
        <taxon>Amblyomma</taxon>
    </lineage>
</organism>
<comment type="subunit">
    <text evidence="14">Homodimer. Interacts with AICDA and GADD45A.</text>
</comment>
<keyword evidence="9" id="KW-0804">Transcription</keyword>
<feature type="region of interest" description="Disordered" evidence="18">
    <location>
        <begin position="430"/>
        <end position="464"/>
    </location>
</feature>
<evidence type="ECO:0000256" key="11">
    <source>
        <dbReference type="ARBA" id="ARBA00023242"/>
    </source>
</evidence>